<reference evidence="9" key="1">
    <citation type="journal article" date="2022" name="Front. Plant Sci.">
        <title>Agronomic efficiency and genome mining analysis of the wheat-biostimulant rhizospheric bacterium Pseudomonas pergaminensis sp. nov. strain 1008T.</title>
        <authorList>
            <person name="Diaz M."/>
            <person name="Bach T."/>
            <person name="Gonzalez Anta G."/>
            <person name="Agaras B."/>
            <person name="Wibberg D."/>
            <person name="Noguera F."/>
            <person name="Canciani W."/>
            <person name="Valverde C."/>
        </authorList>
    </citation>
    <scope>NUCLEOTIDE SEQUENCE</scope>
    <source>
        <strain evidence="9">1008</strain>
    </source>
</reference>
<organism evidence="9 10">
    <name type="scientific">Pseudomonas pergaminensis</name>
    <dbReference type="NCBI Taxonomy" id="2853159"/>
    <lineage>
        <taxon>Bacteria</taxon>
        <taxon>Pseudomonadati</taxon>
        <taxon>Pseudomonadota</taxon>
        <taxon>Gammaproteobacteria</taxon>
        <taxon>Pseudomonadales</taxon>
        <taxon>Pseudomonadaceae</taxon>
        <taxon>Pseudomonas</taxon>
    </lineage>
</organism>
<reference evidence="9" key="2">
    <citation type="submission" date="2024-04" db="EMBL/GenBank/DDBJ databases">
        <authorList>
            <person name="Diaz M."/>
            <person name="Bach T."/>
            <person name="Gonzalez Anta G."/>
            <person name="Agaras B."/>
            <person name="Wibberg D."/>
            <person name="Noguera F."/>
            <person name="Canciani W."/>
            <person name="Ybarra T."/>
            <person name="Nunez M.L."/>
            <person name="Valverde C."/>
        </authorList>
    </citation>
    <scope>NUCLEOTIDE SEQUENCE</scope>
    <source>
        <strain evidence="9">1008</strain>
    </source>
</reference>
<feature type="region of interest" description="Disordered" evidence="7">
    <location>
        <begin position="116"/>
        <end position="157"/>
    </location>
</feature>
<dbReference type="RefSeq" id="WP_346356403.1">
    <property type="nucleotide sequence ID" value="NZ_CP078013.2"/>
</dbReference>
<dbReference type="PROSITE" id="PS00330">
    <property type="entry name" value="HEMOLYSIN_CALCIUM"/>
    <property type="match status" value="1"/>
</dbReference>
<feature type="compositionally biased region" description="Polar residues" evidence="7">
    <location>
        <begin position="135"/>
        <end position="155"/>
    </location>
</feature>
<proteinExistence type="inferred from homology"/>
<comment type="subcellular location">
    <subcellularLocation>
        <location evidence="2">Secreted</location>
    </subcellularLocation>
</comment>
<evidence type="ECO:0000256" key="5">
    <source>
        <dbReference type="ARBA" id="ARBA00022737"/>
    </source>
</evidence>
<evidence type="ECO:0000313" key="9">
    <source>
        <dbReference type="EMBL" id="XAO51793.1"/>
    </source>
</evidence>
<gene>
    <name evidence="9" type="ORF">KUA23_30160</name>
</gene>
<dbReference type="InterPro" id="IPR024079">
    <property type="entry name" value="MetalloPept_cat_dom_sf"/>
</dbReference>
<dbReference type="EMBL" id="CP078013">
    <property type="protein sequence ID" value="XAO51793.1"/>
    <property type="molecule type" value="Genomic_DNA"/>
</dbReference>
<comment type="cofactor">
    <cofactor evidence="1">
        <name>Ca(2+)</name>
        <dbReference type="ChEBI" id="CHEBI:29108"/>
    </cofactor>
</comment>
<dbReference type="InterPro" id="IPR013858">
    <property type="entry name" value="Peptidase_M10B_C"/>
</dbReference>
<dbReference type="SMART" id="SM00235">
    <property type="entry name" value="ZnMc"/>
    <property type="match status" value="1"/>
</dbReference>
<dbReference type="InterPro" id="IPR001343">
    <property type="entry name" value="Hemolysn_Ca-bd"/>
</dbReference>
<evidence type="ECO:0000259" key="8">
    <source>
        <dbReference type="SMART" id="SM00235"/>
    </source>
</evidence>
<evidence type="ECO:0000256" key="2">
    <source>
        <dbReference type="ARBA" id="ARBA00004613"/>
    </source>
</evidence>
<feature type="compositionally biased region" description="Basic and acidic residues" evidence="7">
    <location>
        <begin position="41"/>
        <end position="51"/>
    </location>
</feature>
<evidence type="ECO:0000256" key="7">
    <source>
        <dbReference type="SAM" id="MobiDB-lite"/>
    </source>
</evidence>
<dbReference type="InterPro" id="IPR011049">
    <property type="entry name" value="Serralysin-like_metalloprot_C"/>
</dbReference>
<name>A0ABD8B500_9PSED</name>
<dbReference type="InterPro" id="IPR006026">
    <property type="entry name" value="Peptidase_Metallo"/>
</dbReference>
<feature type="region of interest" description="Disordered" evidence="7">
    <location>
        <begin position="1"/>
        <end position="81"/>
    </location>
</feature>
<dbReference type="SUPFAM" id="SSF55486">
    <property type="entry name" value="Metalloproteases ('zincins'), catalytic domain"/>
    <property type="match status" value="1"/>
</dbReference>
<evidence type="ECO:0000256" key="4">
    <source>
        <dbReference type="ARBA" id="ARBA00022525"/>
    </source>
</evidence>
<protein>
    <submittedName>
        <fullName evidence="9">M10 family metallopeptidase C-terminal domain-containing protein</fullName>
    </submittedName>
</protein>
<dbReference type="Pfam" id="PF00353">
    <property type="entry name" value="HemolysinCabind"/>
    <property type="match status" value="1"/>
</dbReference>
<dbReference type="AlphaFoldDB" id="A0ABD8B500"/>
<keyword evidence="6" id="KW-0106">Calcium</keyword>
<dbReference type="KEGG" id="ppeg:KUA23_30160"/>
<dbReference type="Proteomes" id="UP001056907">
    <property type="component" value="Chromosome"/>
</dbReference>
<evidence type="ECO:0000313" key="10">
    <source>
        <dbReference type="Proteomes" id="UP001056907"/>
    </source>
</evidence>
<keyword evidence="5" id="KW-0677">Repeat</keyword>
<comment type="similarity">
    <text evidence="3">Belongs to the peptidase M10B family.</text>
</comment>
<feature type="domain" description="Peptidase metallopeptidase" evidence="8">
    <location>
        <begin position="61"/>
        <end position="227"/>
    </location>
</feature>
<feature type="compositionally biased region" description="Basic and acidic residues" evidence="7">
    <location>
        <begin position="7"/>
        <end position="16"/>
    </location>
</feature>
<dbReference type="GO" id="GO:0005576">
    <property type="term" value="C:extracellular region"/>
    <property type="evidence" value="ECO:0007669"/>
    <property type="project" value="UniProtKB-SubCell"/>
</dbReference>
<dbReference type="Gene3D" id="2.150.10.10">
    <property type="entry name" value="Serralysin-like metalloprotease, C-terminal"/>
    <property type="match status" value="1"/>
</dbReference>
<dbReference type="SUPFAM" id="SSF51120">
    <property type="entry name" value="beta-Roll"/>
    <property type="match status" value="1"/>
</dbReference>
<dbReference type="Pfam" id="PF08548">
    <property type="entry name" value="Peptidase_M10_C"/>
    <property type="match status" value="1"/>
</dbReference>
<evidence type="ECO:0000256" key="6">
    <source>
        <dbReference type="ARBA" id="ARBA00022837"/>
    </source>
</evidence>
<sequence length="449" mass="49075">MYQQVEQFKHRDDRGGGKTADGLPSKTTHEASTQLLRSKTGWHDVNGDGKTDVSYSYPTPGPEKDKNKPGHHGFSPITDRQKKITREAMTSWEDVANVKFVERPFDQHSEGHIHLKNAETYTDLKGRSSHIDPNVTRSPQDPRSTTLYTPASTFKSPRHGLATMTHEIGHSLGLDHPGDYNAKHNAGKWGYAEDRKTHSIMSYRHHGSPPAGPQLDDITAAQRQYGANYETRKGDTTYGFNSNADRAYLRLKSDKDELRASIWDGGGNDTLDLSGYKNSQKISLVPGTFSNVDGRDRNVSIAHGTIIENAIGGEGNDLMIGNDANNELKGGDGRDVIYGGNGADKLWGGNGADTFVYGSSTESNSLDGTDKIMDFESGKDRIDVSGVRSKIGPEPLRFVDADDGVMEAGDASISYDPQENISTLRVFDGEGPGLEIEVHGRLKPSDIVQ</sequence>
<accession>A0ABD8B500</accession>
<dbReference type="PRINTS" id="PR00313">
    <property type="entry name" value="CABNDNGRPT"/>
</dbReference>
<dbReference type="Gene3D" id="3.40.390.10">
    <property type="entry name" value="Collagenase (Catalytic Domain)"/>
    <property type="match status" value="1"/>
</dbReference>
<evidence type="ECO:0000256" key="1">
    <source>
        <dbReference type="ARBA" id="ARBA00001913"/>
    </source>
</evidence>
<dbReference type="InterPro" id="IPR018511">
    <property type="entry name" value="Hemolysin-typ_Ca-bd_CS"/>
</dbReference>
<feature type="compositionally biased region" description="Basic and acidic residues" evidence="7">
    <location>
        <begin position="116"/>
        <end position="130"/>
    </location>
</feature>
<evidence type="ECO:0000256" key="3">
    <source>
        <dbReference type="ARBA" id="ARBA00009490"/>
    </source>
</evidence>
<keyword evidence="4" id="KW-0964">Secreted</keyword>